<feature type="domain" description="HTH lysR-type" evidence="5">
    <location>
        <begin position="1"/>
        <end position="58"/>
    </location>
</feature>
<dbReference type="PANTHER" id="PTHR30346:SF28">
    <property type="entry name" value="HTH-TYPE TRANSCRIPTIONAL REGULATOR CYNR"/>
    <property type="match status" value="1"/>
</dbReference>
<keyword evidence="4" id="KW-0804">Transcription</keyword>
<evidence type="ECO:0000256" key="3">
    <source>
        <dbReference type="ARBA" id="ARBA00023125"/>
    </source>
</evidence>
<dbReference type="SUPFAM" id="SSF46785">
    <property type="entry name" value="Winged helix' DNA-binding domain"/>
    <property type="match status" value="1"/>
</dbReference>
<dbReference type="GO" id="GO:0032993">
    <property type="term" value="C:protein-DNA complex"/>
    <property type="evidence" value="ECO:0007669"/>
    <property type="project" value="TreeGrafter"/>
</dbReference>
<evidence type="ECO:0000256" key="4">
    <source>
        <dbReference type="ARBA" id="ARBA00023163"/>
    </source>
</evidence>
<dbReference type="Proteomes" id="UP000193570">
    <property type="component" value="Unassembled WGS sequence"/>
</dbReference>
<dbReference type="Gene3D" id="3.40.190.10">
    <property type="entry name" value="Periplasmic binding protein-like II"/>
    <property type="match status" value="2"/>
</dbReference>
<evidence type="ECO:0000256" key="1">
    <source>
        <dbReference type="ARBA" id="ARBA00009437"/>
    </source>
</evidence>
<dbReference type="CDD" id="cd05466">
    <property type="entry name" value="PBP2_LTTR_substrate"/>
    <property type="match status" value="1"/>
</dbReference>
<dbReference type="EMBL" id="FWFK01000001">
    <property type="protein sequence ID" value="SLN10409.1"/>
    <property type="molecule type" value="Genomic_DNA"/>
</dbReference>
<dbReference type="InterPro" id="IPR036388">
    <property type="entry name" value="WH-like_DNA-bd_sf"/>
</dbReference>
<organism evidence="6 7">
    <name type="scientific">Roseivivax jejudonensis</name>
    <dbReference type="NCBI Taxonomy" id="1529041"/>
    <lineage>
        <taxon>Bacteria</taxon>
        <taxon>Pseudomonadati</taxon>
        <taxon>Pseudomonadota</taxon>
        <taxon>Alphaproteobacteria</taxon>
        <taxon>Rhodobacterales</taxon>
        <taxon>Roseobacteraceae</taxon>
        <taxon>Roseivivax</taxon>
    </lineage>
</organism>
<dbReference type="AlphaFoldDB" id="A0A1X6Y4V3"/>
<dbReference type="GO" id="GO:0003677">
    <property type="term" value="F:DNA binding"/>
    <property type="evidence" value="ECO:0007669"/>
    <property type="project" value="UniProtKB-KW"/>
</dbReference>
<dbReference type="SUPFAM" id="SSF53850">
    <property type="entry name" value="Periplasmic binding protein-like II"/>
    <property type="match status" value="1"/>
</dbReference>
<dbReference type="Gene3D" id="1.10.10.10">
    <property type="entry name" value="Winged helix-like DNA-binding domain superfamily/Winged helix DNA-binding domain"/>
    <property type="match status" value="1"/>
</dbReference>
<reference evidence="6 7" key="1">
    <citation type="submission" date="2017-03" db="EMBL/GenBank/DDBJ databases">
        <authorList>
            <person name="Afonso C.L."/>
            <person name="Miller P.J."/>
            <person name="Scott M.A."/>
            <person name="Spackman E."/>
            <person name="Goraichik I."/>
            <person name="Dimitrov K.M."/>
            <person name="Suarez D.L."/>
            <person name="Swayne D.E."/>
        </authorList>
    </citation>
    <scope>NUCLEOTIDE SEQUENCE [LARGE SCALE GENOMIC DNA]</scope>
    <source>
        <strain evidence="6 7">CECT 8625</strain>
    </source>
</reference>
<dbReference type="GO" id="GO:0003700">
    <property type="term" value="F:DNA-binding transcription factor activity"/>
    <property type="evidence" value="ECO:0007669"/>
    <property type="project" value="InterPro"/>
</dbReference>
<accession>A0A1X6Y4V3</accession>
<dbReference type="Pfam" id="PF00126">
    <property type="entry name" value="HTH_1"/>
    <property type="match status" value="1"/>
</dbReference>
<dbReference type="InterPro" id="IPR036390">
    <property type="entry name" value="WH_DNA-bd_sf"/>
</dbReference>
<dbReference type="PRINTS" id="PR00039">
    <property type="entry name" value="HTHLYSR"/>
</dbReference>
<proteinExistence type="inferred from homology"/>
<name>A0A1X6Y4V3_9RHOB</name>
<protein>
    <submittedName>
        <fullName evidence="6">Hydrogen peroxide-inducible genes activator</fullName>
    </submittedName>
</protein>
<dbReference type="InterPro" id="IPR005119">
    <property type="entry name" value="LysR_subst-bd"/>
</dbReference>
<dbReference type="PROSITE" id="PS50931">
    <property type="entry name" value="HTH_LYSR"/>
    <property type="match status" value="1"/>
</dbReference>
<keyword evidence="3" id="KW-0238">DNA-binding</keyword>
<dbReference type="PANTHER" id="PTHR30346">
    <property type="entry name" value="TRANSCRIPTIONAL DUAL REGULATOR HCAR-RELATED"/>
    <property type="match status" value="1"/>
</dbReference>
<dbReference type="RefSeq" id="WP_085789998.1">
    <property type="nucleotide sequence ID" value="NZ_FWFK01000001.1"/>
</dbReference>
<evidence type="ECO:0000256" key="2">
    <source>
        <dbReference type="ARBA" id="ARBA00023015"/>
    </source>
</evidence>
<evidence type="ECO:0000313" key="7">
    <source>
        <dbReference type="Proteomes" id="UP000193570"/>
    </source>
</evidence>
<dbReference type="OrthoDB" id="9815174at2"/>
<evidence type="ECO:0000313" key="6">
    <source>
        <dbReference type="EMBL" id="SLN10409.1"/>
    </source>
</evidence>
<comment type="similarity">
    <text evidence="1">Belongs to the LysR transcriptional regulatory family.</text>
</comment>
<sequence>MELRQVRYFLALSETRNFTRAAEMCDVTQPTLTLSIKKLEDEMGGPLVHRERGNTHLTQLGEMLLPFLAQVYESSTAASRLASEIAHGERVPLNFGVSDVVRKALLIAPLRETGNAAEGLELHVEGGSDGDLVQRLVDGVLHLALVDETAISADRLRFHPIYREALSVLMLADDPLTESNRLRSADIVGRPWITLDGSPVHEALQTRLQSMSAEWTPRHRANRSADAQILCLAGMGLTLIGQQEPVLPGLVARPLDDVSLSRTIGIAEARGRPLSSTALSFTRLLRALSVA</sequence>
<gene>
    <name evidence="6" type="primary">oxyR_1</name>
    <name evidence="6" type="ORF">ROJ8625_00214</name>
</gene>
<keyword evidence="7" id="KW-1185">Reference proteome</keyword>
<dbReference type="Pfam" id="PF03466">
    <property type="entry name" value="LysR_substrate"/>
    <property type="match status" value="1"/>
</dbReference>
<keyword evidence="2" id="KW-0805">Transcription regulation</keyword>
<dbReference type="InterPro" id="IPR000847">
    <property type="entry name" value="LysR_HTH_N"/>
</dbReference>
<evidence type="ECO:0000259" key="5">
    <source>
        <dbReference type="PROSITE" id="PS50931"/>
    </source>
</evidence>